<feature type="compositionally biased region" description="Basic and acidic residues" evidence="2">
    <location>
        <begin position="917"/>
        <end position="927"/>
    </location>
</feature>
<keyword evidence="4" id="KW-1185">Reference proteome</keyword>
<feature type="coiled-coil region" evidence="1">
    <location>
        <begin position="811"/>
        <end position="901"/>
    </location>
</feature>
<feature type="coiled-coil region" evidence="1">
    <location>
        <begin position="225"/>
        <end position="252"/>
    </location>
</feature>
<keyword evidence="1" id="KW-0175">Coiled coil</keyword>
<feature type="region of interest" description="Disordered" evidence="2">
    <location>
        <begin position="698"/>
        <end position="730"/>
    </location>
</feature>
<feature type="region of interest" description="Disordered" evidence="2">
    <location>
        <begin position="277"/>
        <end position="299"/>
    </location>
</feature>
<sequence>MDCGLDDLQQRVEYLQEALKKQNMINAELKERLRVKDATEQQGHNNDSVGCEVNNLEQMAEEQESDNHHDSTGSSCNSNINQDMTKVLMNCFSATASAIASLTEHCTNSKTSAPVKSSFVKTDLQKSLDHLQEALQEKEILKKSTFSIPDPGFNYFSALYETKADHCRDPHQNICILFEVFTDLSHRIAELQTNLRVERGCREESETRRTVQDGKGLPPDVQLQLETLHKALREKKKACKNLEEKLATALTSPETASRAPEYDDKCVQVDFQDLGYETSGKSENDREESSSTDLEVGVNPSCSASSLPLLLKHEQATYSSTENLDSNSSTPYPSSPAFSSAKVSLKSLQIYDEYGISKDPLQLQAQVRELKVQLENQTKLILQMQSLLRRNSHCSDLVANSTEPSIIIGYPEGTQKKDRSQNKVNSPERHREKQEGDSQVMKDKTGLLNMQLEGERSLNRSTSEQLSHTRSSSTSPAKLDSLVQSQARELSQLRQQIKESRALGALQRRQLEELSKTFKELLQAHNVDFYMGKMVKEQLEKSLCLVDRLEGRLDKEDSHLDNEDVTALELSRRLTKELLEKNNLIQSLQSQSRTKSPRSHHSSHSDLLHSDRTFSSGQSPRSGTRPQSQRHSSDWMGTPVPLVGGAEVEGVSFHRGATSSLQGLHRENERLQEQLKSSEELNATLRSELDLHQTFMAHNQKQDEGQVKEESGTQTEAPKEDGNNSLKKAAEQSHIMNPDLLAEHLQEIRALRQRLEESIRTNDRLREQLEKRLAEVENDSAATNIFIRGNEEPGHLANEVQFLLGQSQGLKEQLNIVSRDKQKEVEKLRDTLARRSAKLDQSRRETEELRLENSRLLERLEHISQENSNLQASLNYSKEELQRLQSEVKVQRQQLSDSQHLLQSLRVELQVHEKMWKKTDPQKHESSEMTQESVPVSSSGSVDLSELLSEIRQLRLQLERSIQTNTALRQKLEEQLLRGANRSETININYLLSSPDEGGRSLGREGVLHDDKRHTRSDVDGSSISGSSSSDSTSGAPSRLVPGHRMWANRNGRHILGLIEDYSALRKQISEGRKLSRHMDTQLQECLHTLRQQSAENKVIEQQHLKSLSSSMNTMQQVLDEAGRLLKLVWRVSLPTVSTTGDSGDNQQDELLKIEISRLKSRLSQQERMLSGAVKRLRTTNQLKEGMERVIIDQLSLTHGVLKKARGNLEELPVSGQ</sequence>
<feature type="compositionally biased region" description="Low complexity" evidence="2">
    <location>
        <begin position="1020"/>
        <end position="1038"/>
    </location>
</feature>
<feature type="compositionally biased region" description="Basic and acidic residues" evidence="2">
    <location>
        <begin position="700"/>
        <end position="722"/>
    </location>
</feature>
<dbReference type="PANTHER" id="PTHR46501">
    <property type="entry name" value="MYOMEGALIN"/>
    <property type="match status" value="1"/>
</dbReference>
<feature type="compositionally biased region" description="Basic and acidic residues" evidence="2">
    <location>
        <begin position="603"/>
        <end position="612"/>
    </location>
</feature>
<dbReference type="OMA" id="DKCVQVD"/>
<dbReference type="InterPro" id="IPR052593">
    <property type="entry name" value="MT-associated_AKAP9-binding"/>
</dbReference>
<proteinExistence type="predicted"/>
<accession>A0A3P8UN99</accession>
<feature type="compositionally biased region" description="Polar residues" evidence="2">
    <location>
        <begin position="459"/>
        <end position="480"/>
    </location>
</feature>
<dbReference type="InParanoid" id="A0A3P8UN99"/>
<feature type="coiled-coil region" evidence="1">
    <location>
        <begin position="944"/>
        <end position="975"/>
    </location>
</feature>
<dbReference type="GO" id="GO:0005794">
    <property type="term" value="C:Golgi apparatus"/>
    <property type="evidence" value="ECO:0007669"/>
    <property type="project" value="TreeGrafter"/>
</dbReference>
<organism evidence="3 4">
    <name type="scientific">Cynoglossus semilaevis</name>
    <name type="common">Tongue sole</name>
    <dbReference type="NCBI Taxonomy" id="244447"/>
    <lineage>
        <taxon>Eukaryota</taxon>
        <taxon>Metazoa</taxon>
        <taxon>Chordata</taxon>
        <taxon>Craniata</taxon>
        <taxon>Vertebrata</taxon>
        <taxon>Euteleostomi</taxon>
        <taxon>Actinopterygii</taxon>
        <taxon>Neopterygii</taxon>
        <taxon>Teleostei</taxon>
        <taxon>Neoteleostei</taxon>
        <taxon>Acanthomorphata</taxon>
        <taxon>Carangaria</taxon>
        <taxon>Pleuronectiformes</taxon>
        <taxon>Pleuronectoidei</taxon>
        <taxon>Cynoglossidae</taxon>
        <taxon>Cynoglossinae</taxon>
        <taxon>Cynoglossus</taxon>
    </lineage>
</organism>
<feature type="coiled-coil region" evidence="1">
    <location>
        <begin position="741"/>
        <end position="779"/>
    </location>
</feature>
<feature type="region of interest" description="Disordered" evidence="2">
    <location>
        <begin position="408"/>
        <end position="480"/>
    </location>
</feature>
<evidence type="ECO:0000313" key="3">
    <source>
        <dbReference type="Ensembl" id="ENSCSEP00000002146.1"/>
    </source>
</evidence>
<reference evidence="3 4" key="1">
    <citation type="journal article" date="2014" name="Nat. Genet.">
        <title>Whole-genome sequence of a flatfish provides insights into ZW sex chromosome evolution and adaptation to a benthic lifestyle.</title>
        <authorList>
            <person name="Chen S."/>
            <person name="Zhang G."/>
            <person name="Shao C."/>
            <person name="Huang Q."/>
            <person name="Liu G."/>
            <person name="Zhang P."/>
            <person name="Song W."/>
            <person name="An N."/>
            <person name="Chalopin D."/>
            <person name="Volff J.N."/>
            <person name="Hong Y."/>
            <person name="Li Q."/>
            <person name="Sha Z."/>
            <person name="Zhou H."/>
            <person name="Xie M."/>
            <person name="Yu Q."/>
            <person name="Liu Y."/>
            <person name="Xiang H."/>
            <person name="Wang N."/>
            <person name="Wu K."/>
            <person name="Yang C."/>
            <person name="Zhou Q."/>
            <person name="Liao X."/>
            <person name="Yang L."/>
            <person name="Hu Q."/>
            <person name="Zhang J."/>
            <person name="Meng L."/>
            <person name="Jin L."/>
            <person name="Tian Y."/>
            <person name="Lian J."/>
            <person name="Yang J."/>
            <person name="Miao G."/>
            <person name="Liu S."/>
            <person name="Liang Z."/>
            <person name="Yan F."/>
            <person name="Li Y."/>
            <person name="Sun B."/>
            <person name="Zhang H."/>
            <person name="Zhang J."/>
            <person name="Zhu Y."/>
            <person name="Du M."/>
            <person name="Zhao Y."/>
            <person name="Schartl M."/>
            <person name="Tang Q."/>
            <person name="Wang J."/>
        </authorList>
    </citation>
    <scope>NUCLEOTIDE SEQUENCE</scope>
</reference>
<feature type="compositionally biased region" description="Polar residues" evidence="2">
    <location>
        <begin position="928"/>
        <end position="940"/>
    </location>
</feature>
<reference evidence="3" key="3">
    <citation type="submission" date="2025-09" db="UniProtKB">
        <authorList>
            <consortium name="Ensembl"/>
        </authorList>
    </citation>
    <scope>IDENTIFICATION</scope>
</reference>
<dbReference type="GO" id="GO:0090063">
    <property type="term" value="P:positive regulation of microtubule nucleation"/>
    <property type="evidence" value="ECO:0007669"/>
    <property type="project" value="TreeGrafter"/>
</dbReference>
<protein>
    <recommendedName>
        <fullName evidence="5">CDK5 regulatory subunit associated protein 2</fullName>
    </recommendedName>
</protein>
<feature type="compositionally biased region" description="Basic and acidic residues" evidence="2">
    <location>
        <begin position="414"/>
        <end position="445"/>
    </location>
</feature>
<evidence type="ECO:0000256" key="1">
    <source>
        <dbReference type="SAM" id="Coils"/>
    </source>
</evidence>
<feature type="coiled-coil region" evidence="1">
    <location>
        <begin position="654"/>
        <end position="688"/>
    </location>
</feature>
<reference evidence="3" key="2">
    <citation type="submission" date="2025-08" db="UniProtKB">
        <authorList>
            <consortium name="Ensembl"/>
        </authorList>
    </citation>
    <scope>IDENTIFICATION</scope>
</reference>
<dbReference type="STRING" id="244447.ENSCSEP00000002146"/>
<dbReference type="GO" id="GO:0007098">
    <property type="term" value="P:centrosome cycle"/>
    <property type="evidence" value="ECO:0007669"/>
    <property type="project" value="TreeGrafter"/>
</dbReference>
<dbReference type="GO" id="GO:0060090">
    <property type="term" value="F:molecular adaptor activity"/>
    <property type="evidence" value="ECO:0007669"/>
    <property type="project" value="TreeGrafter"/>
</dbReference>
<feature type="compositionally biased region" description="Basic and acidic residues" evidence="2">
    <location>
        <begin position="997"/>
        <end position="1019"/>
    </location>
</feature>
<evidence type="ECO:0000313" key="4">
    <source>
        <dbReference type="Proteomes" id="UP000265120"/>
    </source>
</evidence>
<dbReference type="PANTHER" id="PTHR46501:SF7">
    <property type="entry name" value="MYOMEGALIN ISOFORM X1"/>
    <property type="match status" value="1"/>
</dbReference>
<dbReference type="Proteomes" id="UP000265120">
    <property type="component" value="Chromosome 14"/>
</dbReference>
<feature type="region of interest" description="Disordered" evidence="2">
    <location>
        <begin position="991"/>
        <end position="1045"/>
    </location>
</feature>
<evidence type="ECO:0000256" key="2">
    <source>
        <dbReference type="SAM" id="MobiDB-lite"/>
    </source>
</evidence>
<dbReference type="AlphaFoldDB" id="A0A3P8UN99"/>
<dbReference type="GeneTree" id="ENSGT00950000183190"/>
<dbReference type="GO" id="GO:1903358">
    <property type="term" value="P:regulation of Golgi organization"/>
    <property type="evidence" value="ECO:0007669"/>
    <property type="project" value="TreeGrafter"/>
</dbReference>
<feature type="region of interest" description="Disordered" evidence="2">
    <location>
        <begin position="59"/>
        <end position="78"/>
    </location>
</feature>
<evidence type="ECO:0008006" key="5">
    <source>
        <dbReference type="Google" id="ProtNLM"/>
    </source>
</evidence>
<dbReference type="Ensembl" id="ENSCSET00000002184.1">
    <property type="protein sequence ID" value="ENSCSEP00000002146.1"/>
    <property type="gene ID" value="ENSCSEG00000001451.1"/>
</dbReference>
<feature type="compositionally biased region" description="Polar residues" evidence="2">
    <location>
        <begin position="613"/>
        <end position="630"/>
    </location>
</feature>
<name>A0A3P8UN99_CYNSE</name>
<feature type="region of interest" description="Disordered" evidence="2">
    <location>
        <begin position="586"/>
        <end position="643"/>
    </location>
</feature>
<feature type="compositionally biased region" description="Basic and acidic residues" evidence="2">
    <location>
        <begin position="280"/>
        <end position="289"/>
    </location>
</feature>
<feature type="region of interest" description="Disordered" evidence="2">
    <location>
        <begin position="917"/>
        <end position="940"/>
    </location>
</feature>
<dbReference type="GO" id="GO:0005813">
    <property type="term" value="C:centrosome"/>
    <property type="evidence" value="ECO:0007669"/>
    <property type="project" value="TreeGrafter"/>
</dbReference>